<protein>
    <recommendedName>
        <fullName evidence="4">Integral membrane protein</fullName>
    </recommendedName>
</protein>
<feature type="transmembrane region" description="Helical" evidence="1">
    <location>
        <begin position="38"/>
        <end position="57"/>
    </location>
</feature>
<feature type="transmembrane region" description="Helical" evidence="1">
    <location>
        <begin position="195"/>
        <end position="213"/>
    </location>
</feature>
<feature type="transmembrane region" description="Helical" evidence="1">
    <location>
        <begin position="69"/>
        <end position="90"/>
    </location>
</feature>
<comment type="caution">
    <text evidence="2">The sequence shown here is derived from an EMBL/GenBank/DDBJ whole genome shotgun (WGS) entry which is preliminary data.</text>
</comment>
<feature type="transmembrane region" description="Helical" evidence="1">
    <location>
        <begin position="110"/>
        <end position="128"/>
    </location>
</feature>
<proteinExistence type="predicted"/>
<keyword evidence="1" id="KW-0472">Membrane</keyword>
<evidence type="ECO:0000313" key="2">
    <source>
        <dbReference type="EMBL" id="MFK4268655.1"/>
    </source>
</evidence>
<keyword evidence="1" id="KW-1133">Transmembrane helix</keyword>
<feature type="transmembrane region" description="Helical" evidence="1">
    <location>
        <begin position="301"/>
        <end position="319"/>
    </location>
</feature>
<gene>
    <name evidence="2" type="ORF">ACI2L5_27445</name>
</gene>
<keyword evidence="3" id="KW-1185">Reference proteome</keyword>
<dbReference type="RefSeq" id="WP_358643263.1">
    <property type="nucleotide sequence ID" value="NZ_JBFAEV010000025.1"/>
</dbReference>
<evidence type="ECO:0000256" key="1">
    <source>
        <dbReference type="SAM" id="Phobius"/>
    </source>
</evidence>
<dbReference type="Proteomes" id="UP001620295">
    <property type="component" value="Unassembled WGS sequence"/>
</dbReference>
<feature type="transmembrane region" description="Helical" evidence="1">
    <location>
        <begin position="135"/>
        <end position="153"/>
    </location>
</feature>
<accession>A0ABW8LRX4</accession>
<evidence type="ECO:0008006" key="4">
    <source>
        <dbReference type="Google" id="ProtNLM"/>
    </source>
</evidence>
<sequence length="477" mass="50209">MGWLLTAVASGALALFSTYWDDSLHTDVGRDTFWSPPHMLLYGSILVTLAALARWAWPRARREGVAGVVRDPALCWATVSGAAVGIAAPADAAWHTAFGRDAVLWSPPHLLAIVATLALTVTLLRAVAQEGGGGLAVTAAEALVLAAALVPVMEYDSDVPQFPALWYLPVVSTGFTLAVLLIRRFDPQPGGMVRAALLVTVGRLLTVAFLAVLGHSTPIVPPVLLVAVAADLVHRWRPSSWWSALVIPVGVHAAYLPLLPVMPHGTVVAVSQIAPSLSLSLAGSALMVLASEGAPRAWHRGVQAAAVISAVLLAVPLLAATRALAHDPGQGADAGQARWRASVREQAIEVTLATGDPALRPTGLIARRAGEKVTAQLSPDADGAAHGRIRLPSDGRWFLYATFKDSRERTAESWVVVQQGEGRTLSEARPIYLPPTQIYGAGRTAATVMLYAMSAAILVAIARSGRPPRNIRPQAAN</sequence>
<feature type="transmembrane region" description="Helical" evidence="1">
    <location>
        <begin position="444"/>
        <end position="462"/>
    </location>
</feature>
<organism evidence="2 3">
    <name type="scientific">Streptomyces milbemycinicus</name>
    <dbReference type="NCBI Taxonomy" id="476552"/>
    <lineage>
        <taxon>Bacteria</taxon>
        <taxon>Bacillati</taxon>
        <taxon>Actinomycetota</taxon>
        <taxon>Actinomycetes</taxon>
        <taxon>Kitasatosporales</taxon>
        <taxon>Streptomycetaceae</taxon>
        <taxon>Streptomyces</taxon>
    </lineage>
</organism>
<evidence type="ECO:0000313" key="3">
    <source>
        <dbReference type="Proteomes" id="UP001620295"/>
    </source>
</evidence>
<name>A0ABW8LRX4_9ACTN</name>
<reference evidence="2 3" key="1">
    <citation type="submission" date="2024-11" db="EMBL/GenBank/DDBJ databases">
        <title>The Natural Products Discovery Center: Release of the First 8490 Sequenced Strains for Exploring Actinobacteria Biosynthetic Diversity.</title>
        <authorList>
            <person name="Kalkreuter E."/>
            <person name="Kautsar S.A."/>
            <person name="Yang D."/>
            <person name="Bader C.D."/>
            <person name="Teijaro C.N."/>
            <person name="Fluegel L."/>
            <person name="Davis C.M."/>
            <person name="Simpson J.R."/>
            <person name="Lauterbach L."/>
            <person name="Steele A.D."/>
            <person name="Gui C."/>
            <person name="Meng S."/>
            <person name="Li G."/>
            <person name="Viehrig K."/>
            <person name="Ye F."/>
            <person name="Su P."/>
            <person name="Kiefer A.F."/>
            <person name="Nichols A."/>
            <person name="Cepeda A.J."/>
            <person name="Yan W."/>
            <person name="Fan B."/>
            <person name="Jiang Y."/>
            <person name="Adhikari A."/>
            <person name="Zheng C.-J."/>
            <person name="Schuster L."/>
            <person name="Cowan T.M."/>
            <person name="Smanski M.J."/>
            <person name="Chevrette M.G."/>
            <person name="De Carvalho L.P.S."/>
            <person name="Shen B."/>
        </authorList>
    </citation>
    <scope>NUCLEOTIDE SEQUENCE [LARGE SCALE GENOMIC DNA]</scope>
    <source>
        <strain evidence="2 3">NPDC020863</strain>
    </source>
</reference>
<feature type="transmembrane region" description="Helical" evidence="1">
    <location>
        <begin position="267"/>
        <end position="289"/>
    </location>
</feature>
<dbReference type="EMBL" id="JBJDQH010000009">
    <property type="protein sequence ID" value="MFK4268655.1"/>
    <property type="molecule type" value="Genomic_DNA"/>
</dbReference>
<feature type="transmembrane region" description="Helical" evidence="1">
    <location>
        <begin position="165"/>
        <end position="183"/>
    </location>
</feature>
<keyword evidence="1" id="KW-0812">Transmembrane</keyword>